<evidence type="ECO:0000256" key="11">
    <source>
        <dbReference type="ARBA" id="ARBA00022694"/>
    </source>
</evidence>
<gene>
    <name evidence="15" type="ORF">HA222_01345</name>
    <name evidence="16" type="ORF">HA227_02570</name>
    <name evidence="17" type="ORF">J4478_04620</name>
</gene>
<sequence>MNAKIRVLRFGHRKKRDIRVTSHCALVARAFGAEGIIIDGDNDGIAENTIKRVNERFGQGIEVRHAAWKKTLKDYKKKGWKIVHLTMYGEELGKSLGKIRKEKKIMIFVGAEKVPGEVYKLSDWNVSVTNQPHSEIAALAVFMHELLKGKELGKKFRKAKVRILPTARGKKVQRLEKQFQV</sequence>
<evidence type="ECO:0000313" key="18">
    <source>
        <dbReference type="Proteomes" id="UP000527315"/>
    </source>
</evidence>
<evidence type="ECO:0000313" key="17">
    <source>
        <dbReference type="EMBL" id="MBS3058654.1"/>
    </source>
</evidence>
<evidence type="ECO:0000256" key="1">
    <source>
        <dbReference type="ARBA" id="ARBA00003959"/>
    </source>
</evidence>
<evidence type="ECO:0000256" key="6">
    <source>
        <dbReference type="ARBA" id="ARBA00013709"/>
    </source>
</evidence>
<evidence type="ECO:0000313" key="15">
    <source>
        <dbReference type="EMBL" id="HIH21292.1"/>
    </source>
</evidence>
<dbReference type="AlphaFoldDB" id="A0A7J4KXF3"/>
<comment type="subunit">
    <text evidence="4 14">Homodimer.</text>
</comment>
<dbReference type="PIRSF" id="PIRSF016123">
    <property type="entry name" value="UCP016123"/>
    <property type="match status" value="1"/>
</dbReference>
<keyword evidence="11 14" id="KW-0819">tRNA processing</keyword>
<dbReference type="HAMAP" id="MF_00077">
    <property type="entry name" value="tRNA_methyltr_aTrm56"/>
    <property type="match status" value="1"/>
</dbReference>
<evidence type="ECO:0000256" key="5">
    <source>
        <dbReference type="ARBA" id="ARBA00012624"/>
    </source>
</evidence>
<dbReference type="Gene3D" id="3.40.1280.10">
    <property type="match status" value="1"/>
</dbReference>
<evidence type="ECO:0000313" key="16">
    <source>
        <dbReference type="EMBL" id="HIH33115.1"/>
    </source>
</evidence>
<evidence type="ECO:0000256" key="4">
    <source>
        <dbReference type="ARBA" id="ARBA00011738"/>
    </source>
</evidence>
<comment type="subcellular location">
    <subcellularLocation>
        <location evidence="2 14">Cytoplasm</location>
    </subcellularLocation>
</comment>
<comment type="catalytic activity">
    <reaction evidence="13 14">
        <text>cytidine(56) in tRNA + S-adenosyl-L-methionine = 2'-O-methylcytidine(56) in tRNA + S-adenosyl-L-homocysteine + H(+)</text>
        <dbReference type="Rhea" id="RHEA:42968"/>
        <dbReference type="Rhea" id="RHEA-COMP:10308"/>
        <dbReference type="Rhea" id="RHEA-COMP:10309"/>
        <dbReference type="ChEBI" id="CHEBI:15378"/>
        <dbReference type="ChEBI" id="CHEBI:57856"/>
        <dbReference type="ChEBI" id="CHEBI:59789"/>
        <dbReference type="ChEBI" id="CHEBI:74495"/>
        <dbReference type="ChEBI" id="CHEBI:82748"/>
        <dbReference type="EC" id="2.1.1.206"/>
    </reaction>
</comment>
<evidence type="ECO:0000256" key="14">
    <source>
        <dbReference type="HAMAP-Rule" id="MF_00077"/>
    </source>
</evidence>
<dbReference type="InterPro" id="IPR029028">
    <property type="entry name" value="Alpha/beta_knot_MTases"/>
</dbReference>
<evidence type="ECO:0000256" key="3">
    <source>
        <dbReference type="ARBA" id="ARBA00010324"/>
    </source>
</evidence>
<dbReference type="GO" id="GO:0005737">
    <property type="term" value="C:cytoplasm"/>
    <property type="evidence" value="ECO:0007669"/>
    <property type="project" value="UniProtKB-SubCell"/>
</dbReference>
<dbReference type="PANTHER" id="PTHR42197">
    <property type="entry name" value="TRNA (CYTIDINE(56)-2'-O)-METHYLTRANSFERASE"/>
    <property type="match status" value="1"/>
</dbReference>
<feature type="binding site" evidence="14">
    <location>
        <begin position="110"/>
        <end position="114"/>
    </location>
    <ligand>
        <name>S-adenosyl-L-methionine</name>
        <dbReference type="ChEBI" id="CHEBI:59789"/>
    </ligand>
</feature>
<evidence type="ECO:0000256" key="9">
    <source>
        <dbReference type="ARBA" id="ARBA00022679"/>
    </source>
</evidence>
<evidence type="ECO:0000256" key="8">
    <source>
        <dbReference type="ARBA" id="ARBA00022603"/>
    </source>
</evidence>
<protein>
    <recommendedName>
        <fullName evidence="6 14">tRNA (cytidine(56)-2'-O)-methyltransferase</fullName>
        <ecNumber evidence="5 14">2.1.1.206</ecNumber>
    </recommendedName>
    <alternativeName>
        <fullName evidence="12 14">tRNA ribose 2'-O-methyltransferase aTrm56</fullName>
    </alternativeName>
</protein>
<comment type="function">
    <text evidence="1 14">Specifically catalyzes the AdoMet-dependent 2'-O-ribose methylation of cytidine at position 56 in tRNAs.</text>
</comment>
<dbReference type="InterPro" id="IPR002845">
    <property type="entry name" value="tRNA_mtfrase_aTrm56"/>
</dbReference>
<dbReference type="EC" id="2.1.1.206" evidence="5 14"/>
<evidence type="ECO:0000256" key="7">
    <source>
        <dbReference type="ARBA" id="ARBA00022490"/>
    </source>
</evidence>
<evidence type="ECO:0000256" key="13">
    <source>
        <dbReference type="ARBA" id="ARBA00047792"/>
    </source>
</evidence>
<dbReference type="Pfam" id="PF01994">
    <property type="entry name" value="Trm56"/>
    <property type="match status" value="1"/>
</dbReference>
<keyword evidence="10 14" id="KW-0949">S-adenosyl-L-methionine</keyword>
<dbReference type="GO" id="GO:0002128">
    <property type="term" value="P:tRNA nucleoside ribose methylation"/>
    <property type="evidence" value="ECO:0007669"/>
    <property type="project" value="UniProtKB-UniRule"/>
</dbReference>
<dbReference type="Proteomes" id="UP000680185">
    <property type="component" value="Unassembled WGS sequence"/>
</dbReference>
<dbReference type="PANTHER" id="PTHR42197:SF1">
    <property type="entry name" value="TRNA (CYTIDINE(56)-2'-O)-METHYLTRANSFERASE"/>
    <property type="match status" value="1"/>
</dbReference>
<dbReference type="InterPro" id="IPR029026">
    <property type="entry name" value="tRNA_m1G_MTases_N"/>
</dbReference>
<reference evidence="17" key="2">
    <citation type="submission" date="2021-03" db="EMBL/GenBank/DDBJ databases">
        <authorList>
            <person name="Jaffe A."/>
        </authorList>
    </citation>
    <scope>NUCLEOTIDE SEQUENCE</scope>
    <source>
        <strain evidence="17">RIFCSPLOWO2_01_FULL_43_13</strain>
    </source>
</reference>
<name>A0A7J4KXF3_9ARCH</name>
<keyword evidence="7 14" id="KW-0963">Cytoplasm</keyword>
<proteinExistence type="inferred from homology"/>
<dbReference type="EMBL" id="DUFJ01000061">
    <property type="protein sequence ID" value="HIH33115.1"/>
    <property type="molecule type" value="Genomic_DNA"/>
</dbReference>
<comment type="caution">
    <text evidence="16">The sequence shown here is derived from an EMBL/GenBank/DDBJ whole genome shotgun (WGS) entry which is preliminary data.</text>
</comment>
<dbReference type="Proteomes" id="UP000527315">
    <property type="component" value="Unassembled WGS sequence"/>
</dbReference>
<comment type="similarity">
    <text evidence="3 14">Belongs to the aTrm56 family.</text>
</comment>
<organism evidence="16 18">
    <name type="scientific">Candidatus Iainarchaeum sp</name>
    <dbReference type="NCBI Taxonomy" id="3101447"/>
    <lineage>
        <taxon>Archaea</taxon>
        <taxon>Candidatus Iainarchaeota</taxon>
        <taxon>Candidatus Iainarchaeia</taxon>
        <taxon>Candidatus Iainarchaeales</taxon>
        <taxon>Candidatus Iainarchaeaceae</taxon>
        <taxon>Candidatus Iainarchaeum</taxon>
    </lineage>
</organism>
<keyword evidence="8 14" id="KW-0489">Methyltransferase</keyword>
<accession>A0A7J4KXF3</accession>
<dbReference type="SUPFAM" id="SSF75217">
    <property type="entry name" value="alpha/beta knot"/>
    <property type="match status" value="1"/>
</dbReference>
<keyword evidence="9 14" id="KW-0808">Transferase</keyword>
<dbReference type="EMBL" id="DUFW01000020">
    <property type="protein sequence ID" value="HIH21292.1"/>
    <property type="molecule type" value="Genomic_DNA"/>
</dbReference>
<evidence type="ECO:0000256" key="12">
    <source>
        <dbReference type="ARBA" id="ARBA00029826"/>
    </source>
</evidence>
<reference evidence="17" key="3">
    <citation type="submission" date="2021-05" db="EMBL/GenBank/DDBJ databases">
        <title>Protein family content uncovers lineage relationships and bacterial pathway maintenance mechanisms in DPANN archaea.</title>
        <authorList>
            <person name="Castelle C.J."/>
            <person name="Meheust R."/>
            <person name="Jaffe A.L."/>
            <person name="Seitz K."/>
            <person name="Gong X."/>
            <person name="Baker B.J."/>
            <person name="Banfield J.F."/>
        </authorList>
    </citation>
    <scope>NUCLEOTIDE SEQUENCE</scope>
    <source>
        <strain evidence="17">RIFCSPLOWO2_01_FULL_43_13</strain>
    </source>
</reference>
<dbReference type="EMBL" id="JAGVWB010000031">
    <property type="protein sequence ID" value="MBS3058654.1"/>
    <property type="molecule type" value="Genomic_DNA"/>
</dbReference>
<evidence type="ECO:0000256" key="10">
    <source>
        <dbReference type="ARBA" id="ARBA00022691"/>
    </source>
</evidence>
<comment type="caution">
    <text evidence="14">Lacks conserved residue(s) required for the propagation of feature annotation.</text>
</comment>
<reference evidence="16" key="1">
    <citation type="journal article" date="2020" name="bioRxiv">
        <title>A rank-normalized archaeal taxonomy based on genome phylogeny resolves widespread incomplete and uneven classifications.</title>
        <authorList>
            <person name="Rinke C."/>
            <person name="Chuvochina M."/>
            <person name="Mussig A.J."/>
            <person name="Chaumeil P.-A."/>
            <person name="Waite D.W."/>
            <person name="Whitman W.B."/>
            <person name="Parks D.H."/>
            <person name="Hugenholtz P."/>
        </authorList>
    </citation>
    <scope>NUCLEOTIDE SEQUENCE</scope>
    <source>
        <strain evidence="16">UBA10036</strain>
        <strain evidence="15">UBA10191</strain>
    </source>
</reference>
<feature type="binding site" evidence="14">
    <location>
        <position position="85"/>
    </location>
    <ligand>
        <name>S-adenosyl-L-methionine</name>
        <dbReference type="ChEBI" id="CHEBI:59789"/>
    </ligand>
</feature>
<evidence type="ECO:0000256" key="2">
    <source>
        <dbReference type="ARBA" id="ARBA00004496"/>
    </source>
</evidence>
<dbReference type="GO" id="GO:0106059">
    <property type="term" value="F:tRNA (cytidine(56)-2'-O)-methyltransferase activity"/>
    <property type="evidence" value="ECO:0007669"/>
    <property type="project" value="UniProtKB-EC"/>
</dbReference>
<dbReference type="Proteomes" id="UP000590964">
    <property type="component" value="Unassembled WGS sequence"/>
</dbReference>